<feature type="region of interest" description="Disordered" evidence="15">
    <location>
        <begin position="649"/>
        <end position="729"/>
    </location>
</feature>
<dbReference type="Pfam" id="PF00082">
    <property type="entry name" value="Peptidase_S8"/>
    <property type="match status" value="1"/>
</dbReference>
<keyword evidence="9 16" id="KW-1133">Transmembrane helix</keyword>
<evidence type="ECO:0000256" key="13">
    <source>
        <dbReference type="PIRSR" id="PIRSR615500-1"/>
    </source>
</evidence>
<reference evidence="20" key="1">
    <citation type="journal article" date="2014" name="Proc. Natl. Acad. Sci. U.S.A.">
        <title>Extensive sampling of basidiomycete genomes demonstrates inadequacy of the white-rot/brown-rot paradigm for wood decay fungi.</title>
        <authorList>
            <person name="Riley R."/>
            <person name="Salamov A.A."/>
            <person name="Brown D.W."/>
            <person name="Nagy L.G."/>
            <person name="Floudas D."/>
            <person name="Held B.W."/>
            <person name="Levasseur A."/>
            <person name="Lombard V."/>
            <person name="Morin E."/>
            <person name="Otillar R."/>
            <person name="Lindquist E.A."/>
            <person name="Sun H."/>
            <person name="LaButti K.M."/>
            <person name="Schmutz J."/>
            <person name="Jabbour D."/>
            <person name="Luo H."/>
            <person name="Baker S.E."/>
            <person name="Pisabarro A.G."/>
            <person name="Walton J.D."/>
            <person name="Blanchette R.A."/>
            <person name="Henrissat B."/>
            <person name="Martin F."/>
            <person name="Cullen D."/>
            <person name="Hibbett D.S."/>
            <person name="Grigoriev I.V."/>
        </authorList>
    </citation>
    <scope>NUCLEOTIDE SEQUENCE [LARGE SCALE GENOMIC DNA]</scope>
    <source>
        <strain evidence="20">MUCL 33604</strain>
    </source>
</reference>
<sequence>MRLPLTLVLLLLAPQALLASSPAKRFYSSHDYYVLEHDPLAGASLEQCAHALGVEIVEQAGELRDHWLVRVPKHDTRISARAADSVVAAYKDLRARAESPSLSSRSEDSALSKRITSSVKYLAPQIPRQRVKRAPPSIRQEDEQNGTTSAAVAQRLGIEDPTFPQQWHLVNDEFPGNMMNVTPLWDMGIMGEGVISALVDDGLDYNSDDLAENFDPVGSYDFNDHVDLPTPTLFDDHHGTRCAGQIAAVKNNVCGVGIAFKSKVAGVRILSGPISDVDEAASLNYGYQTTSIFSCSWGPSDDGRSMEAPDYLIQKAVVNGINNGRGGKGSIYVFASGNGAQHDDQCNFDGYTNSIYSITVSAIDYKGLHPYYSESCAANMVVAYSSGSGNHIVTTDVGKDKCSTTHGGTSAAAPNAVGVFALALSVRPDLTWRDMQHLCVQTAKVVNPDDPDWENTAAGRPFSYKYGFGRLDGAAYVTAAQSWELVKPQARMRLPSIQINNGTMDADGNMTGGTPIPSGGLQSTFTVTPEMMQENNLETLEHITIRVWITHTRRGDVEVELVSPHGIKSVLAAKRRFDAANTGYPGWRFMSVKHWDESPVGDWTIRVSDQNIADQSGAFLGWGMTFWGSTIDPSKAILYDVELNDDLLPLPPAEEEAPPPPSSTIPAPSSTKSHAKPTDHLPGDHGTAEGEADKPAFPGASGTPTPVDDSTSATGSPTPTSSMTPTPDEGWFPGMGKLISNQKWFFGAVGVVALFGVSAAIFFWRRRTLRRRAQYSSLAAGDDLPMSGIQGGRSGAPPRTKELYDAFGEVSDDEYDDADEETGLRRGNPQERHLEELGFHSGFLDDEEVDTTNPTVPLYRDEPEGGVEETAHDQPVDDRSRSPGSSGSSGSGTGSWEHASQTH</sequence>
<comment type="similarity">
    <text evidence="2">Belongs to the peptidase S8 family. Furin subfamily.</text>
</comment>
<dbReference type="Pfam" id="PF01483">
    <property type="entry name" value="P_proprotein"/>
    <property type="match status" value="1"/>
</dbReference>
<keyword evidence="4 16" id="KW-0812">Transmembrane</keyword>
<feature type="region of interest" description="Disordered" evidence="15">
    <location>
        <begin position="810"/>
        <end position="903"/>
    </location>
</feature>
<evidence type="ECO:0000256" key="5">
    <source>
        <dbReference type="ARBA" id="ARBA00022729"/>
    </source>
</evidence>
<dbReference type="HOGENOM" id="CLU_002976_2_0_1"/>
<feature type="domain" description="P/Homo B" evidence="18">
    <location>
        <begin position="486"/>
        <end position="632"/>
    </location>
</feature>
<proteinExistence type="inferred from homology"/>
<keyword evidence="11" id="KW-0865">Zymogen</keyword>
<evidence type="ECO:0000256" key="6">
    <source>
        <dbReference type="ARBA" id="ARBA00022801"/>
    </source>
</evidence>
<evidence type="ECO:0000256" key="14">
    <source>
        <dbReference type="PROSITE-ProRule" id="PRU01240"/>
    </source>
</evidence>
<accession>A0A067Q4S8</accession>
<evidence type="ECO:0000256" key="9">
    <source>
        <dbReference type="ARBA" id="ARBA00022989"/>
    </source>
</evidence>
<dbReference type="PROSITE" id="PS00138">
    <property type="entry name" value="SUBTILASE_SER"/>
    <property type="match status" value="1"/>
</dbReference>
<organism evidence="19 20">
    <name type="scientific">Jaapia argillacea MUCL 33604</name>
    <dbReference type="NCBI Taxonomy" id="933084"/>
    <lineage>
        <taxon>Eukaryota</taxon>
        <taxon>Fungi</taxon>
        <taxon>Dikarya</taxon>
        <taxon>Basidiomycota</taxon>
        <taxon>Agaricomycotina</taxon>
        <taxon>Agaricomycetes</taxon>
        <taxon>Agaricomycetidae</taxon>
        <taxon>Jaapiales</taxon>
        <taxon>Jaapiaceae</taxon>
        <taxon>Jaapia</taxon>
    </lineage>
</organism>
<keyword evidence="8" id="KW-0106">Calcium</keyword>
<keyword evidence="20" id="KW-1185">Reference proteome</keyword>
<keyword evidence="3 14" id="KW-0645">Protease</keyword>
<dbReference type="InParanoid" id="A0A067Q4S8"/>
<feature type="compositionally biased region" description="Basic and acidic residues" evidence="15">
    <location>
        <begin position="822"/>
        <end position="838"/>
    </location>
</feature>
<evidence type="ECO:0000256" key="15">
    <source>
        <dbReference type="SAM" id="MobiDB-lite"/>
    </source>
</evidence>
<dbReference type="PROSITE" id="PS00136">
    <property type="entry name" value="SUBTILASE_ASP"/>
    <property type="match status" value="1"/>
</dbReference>
<dbReference type="Gene3D" id="2.60.120.260">
    <property type="entry name" value="Galactose-binding domain-like"/>
    <property type="match status" value="1"/>
</dbReference>
<dbReference type="STRING" id="933084.A0A067Q4S8"/>
<evidence type="ECO:0000256" key="8">
    <source>
        <dbReference type="ARBA" id="ARBA00022837"/>
    </source>
</evidence>
<feature type="region of interest" description="Disordered" evidence="15">
    <location>
        <begin position="781"/>
        <end position="800"/>
    </location>
</feature>
<dbReference type="PANTHER" id="PTHR42884">
    <property type="entry name" value="PROPROTEIN CONVERTASE SUBTILISIN/KEXIN-RELATED"/>
    <property type="match status" value="1"/>
</dbReference>
<dbReference type="Proteomes" id="UP000027265">
    <property type="component" value="Unassembled WGS sequence"/>
</dbReference>
<evidence type="ECO:0000256" key="1">
    <source>
        <dbReference type="ARBA" id="ARBA00004370"/>
    </source>
</evidence>
<gene>
    <name evidence="19" type="ORF">JAAARDRAFT_124899</name>
</gene>
<dbReference type="GO" id="GO:0004252">
    <property type="term" value="F:serine-type endopeptidase activity"/>
    <property type="evidence" value="ECO:0007669"/>
    <property type="project" value="UniProtKB-UniRule"/>
</dbReference>
<evidence type="ECO:0000256" key="10">
    <source>
        <dbReference type="ARBA" id="ARBA00023136"/>
    </source>
</evidence>
<name>A0A067Q4S8_9AGAM</name>
<dbReference type="InterPro" id="IPR034182">
    <property type="entry name" value="Kexin/furin"/>
</dbReference>
<dbReference type="AlphaFoldDB" id="A0A067Q4S8"/>
<evidence type="ECO:0000256" key="4">
    <source>
        <dbReference type="ARBA" id="ARBA00022692"/>
    </source>
</evidence>
<dbReference type="InterPro" id="IPR023828">
    <property type="entry name" value="Peptidase_S8_Ser-AS"/>
</dbReference>
<dbReference type="FunFam" id="2.60.120.260:FF:000026">
    <property type="entry name" value="proprotein convertase subtilisin/kexin type 7"/>
    <property type="match status" value="1"/>
</dbReference>
<dbReference type="InterPro" id="IPR008979">
    <property type="entry name" value="Galactose-bd-like_sf"/>
</dbReference>
<feature type="region of interest" description="Disordered" evidence="15">
    <location>
        <begin position="130"/>
        <end position="149"/>
    </location>
</feature>
<feature type="active site" description="Charge relay system" evidence="13 14">
    <location>
        <position position="238"/>
    </location>
</feature>
<dbReference type="GO" id="GO:0005802">
    <property type="term" value="C:trans-Golgi network"/>
    <property type="evidence" value="ECO:0007669"/>
    <property type="project" value="TreeGrafter"/>
</dbReference>
<dbReference type="InterPro" id="IPR000209">
    <property type="entry name" value="Peptidase_S8/S53_dom"/>
</dbReference>
<dbReference type="InterPro" id="IPR002884">
    <property type="entry name" value="P_dom"/>
</dbReference>
<feature type="compositionally biased region" description="Basic and acidic residues" evidence="15">
    <location>
        <begin position="859"/>
        <end position="881"/>
    </location>
</feature>
<dbReference type="SUPFAM" id="SSF52743">
    <property type="entry name" value="Subtilisin-like"/>
    <property type="match status" value="1"/>
</dbReference>
<dbReference type="GO" id="GO:0016485">
    <property type="term" value="P:protein processing"/>
    <property type="evidence" value="ECO:0007669"/>
    <property type="project" value="TreeGrafter"/>
</dbReference>
<evidence type="ECO:0000313" key="19">
    <source>
        <dbReference type="EMBL" id="KDQ61170.1"/>
    </source>
</evidence>
<feature type="transmembrane region" description="Helical" evidence="16">
    <location>
        <begin position="744"/>
        <end position="764"/>
    </location>
</feature>
<evidence type="ECO:0000256" key="11">
    <source>
        <dbReference type="ARBA" id="ARBA00023145"/>
    </source>
</evidence>
<evidence type="ECO:0000256" key="16">
    <source>
        <dbReference type="SAM" id="Phobius"/>
    </source>
</evidence>
<feature type="active site" description="Charge relay system" evidence="13 14">
    <location>
        <position position="200"/>
    </location>
</feature>
<feature type="compositionally biased region" description="Low complexity" evidence="15">
    <location>
        <begin position="710"/>
        <end position="727"/>
    </location>
</feature>
<feature type="chain" id="PRO_5001643750" description="P/Homo B domain-containing protein" evidence="17">
    <location>
        <begin position="20"/>
        <end position="903"/>
    </location>
</feature>
<evidence type="ECO:0000256" key="3">
    <source>
        <dbReference type="ARBA" id="ARBA00022670"/>
    </source>
</evidence>
<keyword evidence="12" id="KW-0325">Glycoprotein</keyword>
<feature type="compositionally biased region" description="Acidic residues" evidence="15">
    <location>
        <begin position="810"/>
        <end position="821"/>
    </location>
</feature>
<dbReference type="GO" id="GO:0007323">
    <property type="term" value="P:peptide pheromone maturation"/>
    <property type="evidence" value="ECO:0007669"/>
    <property type="project" value="UniProtKB-ARBA"/>
</dbReference>
<evidence type="ECO:0000313" key="20">
    <source>
        <dbReference type="Proteomes" id="UP000027265"/>
    </source>
</evidence>
<dbReference type="FunCoup" id="A0A067Q4S8">
    <property type="interactions" value="47"/>
</dbReference>
<dbReference type="OrthoDB" id="300641at2759"/>
<dbReference type="Gene3D" id="3.40.50.200">
    <property type="entry name" value="Peptidase S8/S53 domain"/>
    <property type="match status" value="1"/>
</dbReference>
<dbReference type="PROSITE" id="PS00137">
    <property type="entry name" value="SUBTILASE_HIS"/>
    <property type="match status" value="1"/>
</dbReference>
<evidence type="ECO:0000256" key="17">
    <source>
        <dbReference type="SAM" id="SignalP"/>
    </source>
</evidence>
<dbReference type="SUPFAM" id="SSF49785">
    <property type="entry name" value="Galactose-binding domain-like"/>
    <property type="match status" value="1"/>
</dbReference>
<evidence type="ECO:0000259" key="18">
    <source>
        <dbReference type="PROSITE" id="PS51829"/>
    </source>
</evidence>
<evidence type="ECO:0000256" key="7">
    <source>
        <dbReference type="ARBA" id="ARBA00022825"/>
    </source>
</evidence>
<dbReference type="GO" id="GO:0000139">
    <property type="term" value="C:Golgi membrane"/>
    <property type="evidence" value="ECO:0007669"/>
    <property type="project" value="TreeGrafter"/>
</dbReference>
<dbReference type="EMBL" id="KL197713">
    <property type="protein sequence ID" value="KDQ61170.1"/>
    <property type="molecule type" value="Genomic_DNA"/>
</dbReference>
<evidence type="ECO:0000256" key="2">
    <source>
        <dbReference type="ARBA" id="ARBA00005325"/>
    </source>
</evidence>
<feature type="compositionally biased region" description="Basic and acidic residues" evidence="15">
    <location>
        <begin position="676"/>
        <end position="694"/>
    </location>
</feature>
<evidence type="ECO:0000256" key="12">
    <source>
        <dbReference type="ARBA" id="ARBA00023180"/>
    </source>
</evidence>
<dbReference type="PROSITE" id="PS51829">
    <property type="entry name" value="P_HOMO_B"/>
    <property type="match status" value="1"/>
</dbReference>
<dbReference type="FunFam" id="3.40.50.200:FF:000005">
    <property type="entry name" value="Proprotein convertase subtilisin/kexin type 7"/>
    <property type="match status" value="1"/>
</dbReference>
<protein>
    <recommendedName>
        <fullName evidence="18">P/Homo B domain-containing protein</fullName>
    </recommendedName>
</protein>
<comment type="subcellular location">
    <subcellularLocation>
        <location evidence="1">Membrane</location>
    </subcellularLocation>
</comment>
<dbReference type="PROSITE" id="PS51892">
    <property type="entry name" value="SUBTILASE"/>
    <property type="match status" value="1"/>
</dbReference>
<dbReference type="CDD" id="cd04059">
    <property type="entry name" value="Peptidases_S8_Protein_convertases_Kexins_Furin-like"/>
    <property type="match status" value="1"/>
</dbReference>
<dbReference type="PRINTS" id="PR00723">
    <property type="entry name" value="SUBTILISIN"/>
</dbReference>
<keyword evidence="6 14" id="KW-0378">Hydrolase</keyword>
<feature type="active site" description="Charge relay system" evidence="13 14">
    <location>
        <position position="410"/>
    </location>
</feature>
<feature type="signal peptide" evidence="17">
    <location>
        <begin position="1"/>
        <end position="19"/>
    </location>
</feature>
<keyword evidence="5 17" id="KW-0732">Signal</keyword>
<dbReference type="InterPro" id="IPR036852">
    <property type="entry name" value="Peptidase_S8/S53_dom_sf"/>
</dbReference>
<dbReference type="PANTHER" id="PTHR42884:SF14">
    <property type="entry name" value="NEUROENDOCRINE CONVERTASE 1"/>
    <property type="match status" value="1"/>
</dbReference>
<keyword evidence="10 16" id="KW-0472">Membrane</keyword>
<keyword evidence="7 14" id="KW-0720">Serine protease</keyword>
<dbReference type="InterPro" id="IPR023827">
    <property type="entry name" value="Peptidase_S8_Asp-AS"/>
</dbReference>
<dbReference type="InterPro" id="IPR022398">
    <property type="entry name" value="Peptidase_S8_His-AS"/>
</dbReference>
<dbReference type="InterPro" id="IPR015500">
    <property type="entry name" value="Peptidase_S8_subtilisin-rel"/>
</dbReference>